<organism evidence="1 2">
    <name type="scientific">Capsulimonas corticalis</name>
    <dbReference type="NCBI Taxonomy" id="2219043"/>
    <lineage>
        <taxon>Bacteria</taxon>
        <taxon>Bacillati</taxon>
        <taxon>Armatimonadota</taxon>
        <taxon>Armatimonadia</taxon>
        <taxon>Capsulimonadales</taxon>
        <taxon>Capsulimonadaceae</taxon>
        <taxon>Capsulimonas</taxon>
    </lineage>
</organism>
<keyword evidence="2" id="KW-1185">Reference proteome</keyword>
<dbReference type="Proteomes" id="UP000287394">
    <property type="component" value="Chromosome"/>
</dbReference>
<evidence type="ECO:0000313" key="2">
    <source>
        <dbReference type="Proteomes" id="UP000287394"/>
    </source>
</evidence>
<dbReference type="AlphaFoldDB" id="A0A402CNP0"/>
<reference evidence="1 2" key="1">
    <citation type="journal article" date="2019" name="Int. J. Syst. Evol. Microbiol.">
        <title>Capsulimonas corticalis gen. nov., sp. nov., an aerobic capsulated bacterium, of a novel bacterial order, Capsulimonadales ord. nov., of the class Armatimonadia of the phylum Armatimonadetes.</title>
        <authorList>
            <person name="Li J."/>
            <person name="Kudo C."/>
            <person name="Tonouchi A."/>
        </authorList>
    </citation>
    <scope>NUCLEOTIDE SEQUENCE [LARGE SCALE GENOMIC DNA]</scope>
    <source>
        <strain evidence="1 2">AX-7</strain>
    </source>
</reference>
<dbReference type="KEGG" id="ccot:CCAX7_52760"/>
<dbReference type="OrthoDB" id="5782056at2"/>
<sequence length="265" mass="28396">MIWSKAIILPTIDHMKVIRHARYADKVMRIEGTLAVAGVGGGVLLWSEAAHFGGYGFAAAAFLALGGVNIGVKAMRNYNRYLRGAEGEETALTTLKSLPDGYSCVANFVVPGTHQGDADLLVIGPFGVLVVEVKTYTGHYTCHGDAWFRLHDDGVRQPMRSSVSKQLKRNRKAVQHYLVDCDMEAPVHGVVVFPDTLKLDCVHPTIPMVRLSGLLEHVQKLSAPSGGLNTLELEKLFGPSISNAGEAIAPLGAHAPNPTLPGVPS</sequence>
<name>A0A402CNP0_9BACT</name>
<evidence type="ECO:0000313" key="1">
    <source>
        <dbReference type="EMBL" id="BDI33225.1"/>
    </source>
</evidence>
<gene>
    <name evidence="1" type="ORF">CCAX7_52760</name>
</gene>
<protein>
    <submittedName>
        <fullName evidence="1">Uncharacterized protein</fullName>
    </submittedName>
</protein>
<dbReference type="Pfam" id="PF08378">
    <property type="entry name" value="NERD"/>
    <property type="match status" value="1"/>
</dbReference>
<accession>A0A402CNP0</accession>
<proteinExistence type="predicted"/>
<dbReference type="PROSITE" id="PS50965">
    <property type="entry name" value="NERD"/>
    <property type="match status" value="1"/>
</dbReference>
<dbReference type="InterPro" id="IPR011528">
    <property type="entry name" value="NERD"/>
</dbReference>
<dbReference type="EMBL" id="AP025739">
    <property type="protein sequence ID" value="BDI33225.1"/>
    <property type="molecule type" value="Genomic_DNA"/>
</dbReference>